<dbReference type="InterPro" id="IPR006201">
    <property type="entry name" value="Neur_channel"/>
</dbReference>
<evidence type="ECO:0000256" key="1">
    <source>
        <dbReference type="ARBA" id="ARBA00004141"/>
    </source>
</evidence>
<keyword evidence="8 13" id="KW-0406">Ion transport</keyword>
<evidence type="ECO:0000256" key="2">
    <source>
        <dbReference type="ARBA" id="ARBA00004236"/>
    </source>
</evidence>
<feature type="domain" description="Neurotransmitter-gated ion-channel ligand-binding" evidence="14">
    <location>
        <begin position="55"/>
        <end position="269"/>
    </location>
</feature>
<keyword evidence="6 13" id="KW-0732">Signal</keyword>
<feature type="domain" description="Neurotransmitter-gated ion-channel transmembrane" evidence="15">
    <location>
        <begin position="279"/>
        <end position="369"/>
    </location>
</feature>
<keyword evidence="7 13" id="KW-1133">Transmembrane helix</keyword>
<feature type="transmembrane region" description="Helical" evidence="13">
    <location>
        <begin position="304"/>
        <end position="324"/>
    </location>
</feature>
<keyword evidence="3 13" id="KW-0813">Transport</keyword>
<evidence type="ECO:0000259" key="14">
    <source>
        <dbReference type="Pfam" id="PF02931"/>
    </source>
</evidence>
<dbReference type="PRINTS" id="PR00253">
    <property type="entry name" value="GABAARECEPTR"/>
</dbReference>
<dbReference type="EMBL" id="CAWYQH010000174">
    <property type="protein sequence ID" value="CAK8698667.1"/>
    <property type="molecule type" value="Genomic_DNA"/>
</dbReference>
<keyword evidence="5 13" id="KW-0812">Transmembrane</keyword>
<comment type="caution">
    <text evidence="16">The sequence shown here is derived from an EMBL/GenBank/DDBJ whole genome shotgun (WGS) entry which is preliminary data.</text>
</comment>
<keyword evidence="11" id="KW-0868">Chloride</keyword>
<protein>
    <submittedName>
        <fullName evidence="16">Uncharacterized protein</fullName>
    </submittedName>
</protein>
<dbReference type="InterPro" id="IPR036719">
    <property type="entry name" value="Neuro-gated_channel_TM_sf"/>
</dbReference>
<evidence type="ECO:0000256" key="9">
    <source>
        <dbReference type="ARBA" id="ARBA00023136"/>
    </source>
</evidence>
<organism evidence="16 17">
    <name type="scientific">Clavelina lepadiformis</name>
    <name type="common">Light-bulb sea squirt</name>
    <name type="synonym">Ascidia lepadiformis</name>
    <dbReference type="NCBI Taxonomy" id="159417"/>
    <lineage>
        <taxon>Eukaryota</taxon>
        <taxon>Metazoa</taxon>
        <taxon>Chordata</taxon>
        <taxon>Tunicata</taxon>
        <taxon>Ascidiacea</taxon>
        <taxon>Aplousobranchia</taxon>
        <taxon>Clavelinidae</taxon>
        <taxon>Clavelina</taxon>
    </lineage>
</organism>
<evidence type="ECO:0000313" key="17">
    <source>
        <dbReference type="Proteomes" id="UP001642483"/>
    </source>
</evidence>
<reference evidence="16 17" key="1">
    <citation type="submission" date="2024-02" db="EMBL/GenBank/DDBJ databases">
        <authorList>
            <person name="Daric V."/>
            <person name="Darras S."/>
        </authorList>
    </citation>
    <scope>NUCLEOTIDE SEQUENCE [LARGE SCALE GENOMIC DNA]</scope>
</reference>
<feature type="chain" id="PRO_5044988542" evidence="13">
    <location>
        <begin position="21"/>
        <end position="464"/>
    </location>
</feature>
<dbReference type="CDD" id="cd19049">
    <property type="entry name" value="LGIC_TM_anion"/>
    <property type="match status" value="1"/>
</dbReference>
<dbReference type="Gene3D" id="1.20.58.390">
    <property type="entry name" value="Neurotransmitter-gated ion-channel transmembrane domain"/>
    <property type="match status" value="1"/>
</dbReference>
<dbReference type="InterPro" id="IPR006029">
    <property type="entry name" value="Neurotrans-gated_channel_TM"/>
</dbReference>
<comment type="subcellular location">
    <subcellularLocation>
        <location evidence="2">Cell membrane</location>
    </subcellularLocation>
    <subcellularLocation>
        <location evidence="1">Membrane</location>
        <topology evidence="1">Multi-pass membrane protein</topology>
    </subcellularLocation>
</comment>
<evidence type="ECO:0000313" key="16">
    <source>
        <dbReference type="EMBL" id="CAK8698667.1"/>
    </source>
</evidence>
<dbReference type="Proteomes" id="UP001642483">
    <property type="component" value="Unassembled WGS sequence"/>
</dbReference>
<keyword evidence="10" id="KW-0869">Chloride channel</keyword>
<dbReference type="Gene3D" id="2.70.170.10">
    <property type="entry name" value="Neurotransmitter-gated ion-channel ligand-binding domain"/>
    <property type="match status" value="1"/>
</dbReference>
<keyword evidence="12 13" id="KW-0407">Ion channel</keyword>
<feature type="transmembrane region" description="Helical" evidence="13">
    <location>
        <begin position="336"/>
        <end position="359"/>
    </location>
</feature>
<sequence length="464" mass="53465">MRNVLNHVVIVVLLKEMVTSIPISNEREYPADTDRSIETYASRSDRHGTGLTAQIEELLNDHAYELSIRPDNEGKPMEVTLALMIESITDISEKNMDLTFTLCMHENWVDPRLTFAAEGKNTSIVLPSRLVDKIWVPDLYVVGSKKSFLHSTSVDNLVLRLFSNGEIWYSFKITTTVTCQMNLYNFPLDTEKCYLTFQSLGYNTEEMTLQWNIRNHKTGLFMDARLVESMPKFRLVHHKFSTKNRTIDDESTRVLGVRSQLQVSFELERYLISVFFQSYFPAMIMVVLAGLGMWIDPKSVPARVAMGVTSVLTISTIITGLKATFPKVSYLTAMDIYLWVCFLFVFSTVMEFCVLNFIMTKRMKKQTEEFRAKFGKRTRVSCVVLVTQGRVFFVMSFHREAKASGKSKRKLLLLIYFQKSKRMATVLDIKKSTTILPVCFDTRHRCRPRAQTVAIVRKLKTTLR</sequence>
<accession>A0ABP0H4K2</accession>
<gene>
    <name evidence="16" type="ORF">CVLEPA_LOCUS32088</name>
</gene>
<dbReference type="CDD" id="cd18990">
    <property type="entry name" value="LGIC_ECD_GABAAR"/>
    <property type="match status" value="1"/>
</dbReference>
<feature type="transmembrane region" description="Helical" evidence="13">
    <location>
        <begin position="270"/>
        <end position="292"/>
    </location>
</feature>
<keyword evidence="4" id="KW-1003">Cell membrane</keyword>
<dbReference type="SUPFAM" id="SSF90112">
    <property type="entry name" value="Neurotransmitter-gated ion-channel transmembrane pore"/>
    <property type="match status" value="1"/>
</dbReference>
<name>A0ABP0H4K2_CLALP</name>
<evidence type="ECO:0000256" key="11">
    <source>
        <dbReference type="ARBA" id="ARBA00023214"/>
    </source>
</evidence>
<evidence type="ECO:0000256" key="3">
    <source>
        <dbReference type="ARBA" id="ARBA00022448"/>
    </source>
</evidence>
<dbReference type="InterPro" id="IPR038050">
    <property type="entry name" value="Neuro_actylchol_rec"/>
</dbReference>
<dbReference type="InterPro" id="IPR036734">
    <property type="entry name" value="Neur_chan_lig-bd_sf"/>
</dbReference>
<dbReference type="Pfam" id="PF02931">
    <property type="entry name" value="Neur_chan_LBD"/>
    <property type="match status" value="1"/>
</dbReference>
<dbReference type="Pfam" id="PF02932">
    <property type="entry name" value="Neur_chan_memb"/>
    <property type="match status" value="1"/>
</dbReference>
<evidence type="ECO:0000256" key="13">
    <source>
        <dbReference type="RuleBase" id="RU000687"/>
    </source>
</evidence>
<evidence type="ECO:0000256" key="8">
    <source>
        <dbReference type="ARBA" id="ARBA00023065"/>
    </source>
</evidence>
<dbReference type="InterPro" id="IPR006028">
    <property type="entry name" value="GABAA/Glycine_rcpt"/>
</dbReference>
<dbReference type="InterPro" id="IPR006202">
    <property type="entry name" value="Neur_chan_lig-bd"/>
</dbReference>
<evidence type="ECO:0000256" key="5">
    <source>
        <dbReference type="ARBA" id="ARBA00022692"/>
    </source>
</evidence>
<dbReference type="PRINTS" id="PR00252">
    <property type="entry name" value="NRIONCHANNEL"/>
</dbReference>
<dbReference type="PANTHER" id="PTHR18945">
    <property type="entry name" value="NEUROTRANSMITTER GATED ION CHANNEL"/>
    <property type="match status" value="1"/>
</dbReference>
<feature type="signal peptide" evidence="13">
    <location>
        <begin position="1"/>
        <end position="20"/>
    </location>
</feature>
<dbReference type="SUPFAM" id="SSF63712">
    <property type="entry name" value="Nicotinic receptor ligand binding domain-like"/>
    <property type="match status" value="1"/>
</dbReference>
<dbReference type="InterPro" id="IPR018000">
    <property type="entry name" value="Neurotransmitter_ion_chnl_CS"/>
</dbReference>
<evidence type="ECO:0000259" key="15">
    <source>
        <dbReference type="Pfam" id="PF02932"/>
    </source>
</evidence>
<evidence type="ECO:0000256" key="7">
    <source>
        <dbReference type="ARBA" id="ARBA00022989"/>
    </source>
</evidence>
<keyword evidence="9 13" id="KW-0472">Membrane</keyword>
<evidence type="ECO:0000256" key="10">
    <source>
        <dbReference type="ARBA" id="ARBA00023173"/>
    </source>
</evidence>
<evidence type="ECO:0000256" key="6">
    <source>
        <dbReference type="ARBA" id="ARBA00022729"/>
    </source>
</evidence>
<comment type="similarity">
    <text evidence="13">Belongs to the ligand-gated ion channel (TC 1.A.9) family.</text>
</comment>
<dbReference type="PROSITE" id="PS00236">
    <property type="entry name" value="NEUROTR_ION_CHANNEL"/>
    <property type="match status" value="1"/>
</dbReference>
<proteinExistence type="inferred from homology"/>
<comment type="caution">
    <text evidence="13">Lacks conserved residue(s) required for the propagation of feature annotation.</text>
</comment>
<evidence type="ECO:0000256" key="12">
    <source>
        <dbReference type="ARBA" id="ARBA00023303"/>
    </source>
</evidence>
<evidence type="ECO:0000256" key="4">
    <source>
        <dbReference type="ARBA" id="ARBA00022475"/>
    </source>
</evidence>
<keyword evidence="17" id="KW-1185">Reference proteome</keyword>